<gene>
    <name evidence="2" type="ORF">BZL29_7442</name>
</gene>
<dbReference type="EMBL" id="MVBN01000010">
    <property type="protein sequence ID" value="OOK65964.1"/>
    <property type="molecule type" value="Genomic_DNA"/>
</dbReference>
<protein>
    <submittedName>
        <fullName evidence="2">Uncharacterized protein</fullName>
    </submittedName>
</protein>
<evidence type="ECO:0000313" key="3">
    <source>
        <dbReference type="Proteomes" id="UP000188532"/>
    </source>
</evidence>
<feature type="region of interest" description="Disordered" evidence="1">
    <location>
        <begin position="1"/>
        <end position="24"/>
    </location>
</feature>
<organism evidence="2 3">
    <name type="scientific">Mycobacterium kansasii</name>
    <dbReference type="NCBI Taxonomy" id="1768"/>
    <lineage>
        <taxon>Bacteria</taxon>
        <taxon>Bacillati</taxon>
        <taxon>Actinomycetota</taxon>
        <taxon>Actinomycetes</taxon>
        <taxon>Mycobacteriales</taxon>
        <taxon>Mycobacteriaceae</taxon>
        <taxon>Mycobacterium</taxon>
    </lineage>
</organism>
<comment type="caution">
    <text evidence="2">The sequence shown here is derived from an EMBL/GenBank/DDBJ whole genome shotgun (WGS) entry which is preliminary data.</text>
</comment>
<proteinExistence type="predicted"/>
<evidence type="ECO:0000256" key="1">
    <source>
        <dbReference type="SAM" id="MobiDB-lite"/>
    </source>
</evidence>
<accession>A0A1V3WG54</accession>
<dbReference type="AlphaFoldDB" id="A0A1V3WG54"/>
<evidence type="ECO:0000313" key="2">
    <source>
        <dbReference type="EMBL" id="OOK65964.1"/>
    </source>
</evidence>
<reference evidence="2 3" key="1">
    <citation type="submission" date="2017-02" db="EMBL/GenBank/DDBJ databases">
        <title>Complete genome sequences of Mycobacterium kansasii strains isolated from rhesus macaques.</title>
        <authorList>
            <person name="Panda A."/>
            <person name="Nagaraj S."/>
            <person name="Zhao X."/>
            <person name="Tettelin H."/>
            <person name="Detolla L.J."/>
        </authorList>
    </citation>
    <scope>NUCLEOTIDE SEQUENCE [LARGE SCALE GENOMIC DNA]</scope>
    <source>
        <strain evidence="2 3">11-3469</strain>
    </source>
</reference>
<name>A0A1V3WG54_MYCKA</name>
<sequence length="48" mass="5576">MHTMARGRQFWQNAKTRKQSRPGVRTLTARAADIPELDVIVDAHERYP</sequence>
<dbReference type="Proteomes" id="UP000188532">
    <property type="component" value="Unassembled WGS sequence"/>
</dbReference>